<organism evidence="9 10">
    <name type="scientific">Candidatus Kaiserbacteria bacterium RIFCSPLOWO2_01_FULL_54_24</name>
    <dbReference type="NCBI Taxonomy" id="1798515"/>
    <lineage>
        <taxon>Bacteria</taxon>
        <taxon>Candidatus Kaiseribacteriota</taxon>
    </lineage>
</organism>
<dbReference type="GO" id="GO:0009398">
    <property type="term" value="P:FMN biosynthetic process"/>
    <property type="evidence" value="ECO:0007669"/>
    <property type="project" value="TreeGrafter"/>
</dbReference>
<dbReference type="InterPro" id="IPR015865">
    <property type="entry name" value="Riboflavin_kinase_bac/euk"/>
</dbReference>
<dbReference type="GO" id="GO:0005524">
    <property type="term" value="F:ATP binding"/>
    <property type="evidence" value="ECO:0007669"/>
    <property type="project" value="UniProtKB-KW"/>
</dbReference>
<evidence type="ECO:0000313" key="9">
    <source>
        <dbReference type="EMBL" id="OGG77744.1"/>
    </source>
</evidence>
<protein>
    <recommendedName>
        <fullName evidence="1">riboflavin kinase</fullName>
        <ecNumber evidence="1">2.7.1.26</ecNumber>
    </recommendedName>
</protein>
<reference evidence="9 10" key="1">
    <citation type="journal article" date="2016" name="Nat. Commun.">
        <title>Thousands of microbial genomes shed light on interconnected biogeochemical processes in an aquifer system.</title>
        <authorList>
            <person name="Anantharaman K."/>
            <person name="Brown C.T."/>
            <person name="Hug L.A."/>
            <person name="Sharon I."/>
            <person name="Castelle C.J."/>
            <person name="Probst A.J."/>
            <person name="Thomas B.C."/>
            <person name="Singh A."/>
            <person name="Wilkins M.J."/>
            <person name="Karaoz U."/>
            <person name="Brodie E.L."/>
            <person name="Williams K.H."/>
            <person name="Hubbard S.S."/>
            <person name="Banfield J.F."/>
        </authorList>
    </citation>
    <scope>NUCLEOTIDE SEQUENCE [LARGE SCALE GENOMIC DNA]</scope>
</reference>
<dbReference type="SMART" id="SM00904">
    <property type="entry name" value="Flavokinase"/>
    <property type="match status" value="1"/>
</dbReference>
<dbReference type="PANTHER" id="PTHR22749">
    <property type="entry name" value="RIBOFLAVIN KINASE/FMN ADENYLYLTRANSFERASE"/>
    <property type="match status" value="1"/>
</dbReference>
<evidence type="ECO:0000256" key="6">
    <source>
        <dbReference type="ARBA" id="ARBA00022840"/>
    </source>
</evidence>
<dbReference type="InterPro" id="IPR023468">
    <property type="entry name" value="Riboflavin_kinase"/>
</dbReference>
<evidence type="ECO:0000256" key="5">
    <source>
        <dbReference type="ARBA" id="ARBA00022741"/>
    </source>
</evidence>
<feature type="domain" description="Riboflavin kinase" evidence="8">
    <location>
        <begin position="1"/>
        <end position="112"/>
    </location>
</feature>
<gene>
    <name evidence="9" type="ORF">A3B35_01130</name>
</gene>
<comment type="catalytic activity">
    <reaction evidence="7">
        <text>riboflavin + ATP = FMN + ADP + H(+)</text>
        <dbReference type="Rhea" id="RHEA:14357"/>
        <dbReference type="ChEBI" id="CHEBI:15378"/>
        <dbReference type="ChEBI" id="CHEBI:30616"/>
        <dbReference type="ChEBI" id="CHEBI:57986"/>
        <dbReference type="ChEBI" id="CHEBI:58210"/>
        <dbReference type="ChEBI" id="CHEBI:456216"/>
        <dbReference type="EC" id="2.7.1.26"/>
    </reaction>
</comment>
<dbReference type="PANTHER" id="PTHR22749:SF6">
    <property type="entry name" value="RIBOFLAVIN KINASE"/>
    <property type="match status" value="1"/>
</dbReference>
<dbReference type="Gene3D" id="2.40.30.30">
    <property type="entry name" value="Riboflavin kinase-like"/>
    <property type="match status" value="1"/>
</dbReference>
<dbReference type="AlphaFoldDB" id="A0A1F6EVW0"/>
<dbReference type="SUPFAM" id="SSF82114">
    <property type="entry name" value="Riboflavin kinase-like"/>
    <property type="match status" value="1"/>
</dbReference>
<evidence type="ECO:0000256" key="3">
    <source>
        <dbReference type="ARBA" id="ARBA00022643"/>
    </source>
</evidence>
<dbReference type="InterPro" id="IPR023465">
    <property type="entry name" value="Riboflavin_kinase_dom_sf"/>
</dbReference>
<keyword evidence="4" id="KW-0808">Transferase</keyword>
<dbReference type="GO" id="GO:0009231">
    <property type="term" value="P:riboflavin biosynthetic process"/>
    <property type="evidence" value="ECO:0007669"/>
    <property type="project" value="InterPro"/>
</dbReference>
<comment type="caution">
    <text evidence="9">The sequence shown here is derived from an EMBL/GenBank/DDBJ whole genome shotgun (WGS) entry which is preliminary data.</text>
</comment>
<dbReference type="GO" id="GO:0008531">
    <property type="term" value="F:riboflavin kinase activity"/>
    <property type="evidence" value="ECO:0007669"/>
    <property type="project" value="UniProtKB-EC"/>
</dbReference>
<keyword evidence="6" id="KW-0067">ATP-binding</keyword>
<dbReference type="Proteomes" id="UP000177215">
    <property type="component" value="Unassembled WGS sequence"/>
</dbReference>
<dbReference type="EMBL" id="MFMC01000008">
    <property type="protein sequence ID" value="OGG77744.1"/>
    <property type="molecule type" value="Genomic_DNA"/>
</dbReference>
<dbReference type="EC" id="2.7.1.26" evidence="1"/>
<keyword evidence="2" id="KW-0285">Flavoprotein</keyword>
<keyword evidence="5" id="KW-0547">Nucleotide-binding</keyword>
<evidence type="ECO:0000256" key="7">
    <source>
        <dbReference type="ARBA" id="ARBA00047880"/>
    </source>
</evidence>
<evidence type="ECO:0000259" key="8">
    <source>
        <dbReference type="SMART" id="SM00904"/>
    </source>
</evidence>
<name>A0A1F6EVW0_9BACT</name>
<keyword evidence="3" id="KW-0288">FMN</keyword>
<accession>A0A1F6EVW0</accession>
<dbReference type="Pfam" id="PF01687">
    <property type="entry name" value="Flavokinase"/>
    <property type="match status" value="1"/>
</dbReference>
<proteinExistence type="predicted"/>
<dbReference type="STRING" id="1798515.A3B35_01130"/>
<evidence type="ECO:0000256" key="4">
    <source>
        <dbReference type="ARBA" id="ARBA00022679"/>
    </source>
</evidence>
<evidence type="ECO:0000256" key="2">
    <source>
        <dbReference type="ARBA" id="ARBA00022630"/>
    </source>
</evidence>
<sequence>MSSYTGVVQKGMRRGHALGFPTANIEVPYMELSGIYVALVTVEGKTYQAAAFADHERSILEAHILDFSDDLYGKGITIELLEKIRDNKRFENDDDLRAAIADDIKRVRESFSKV</sequence>
<evidence type="ECO:0000313" key="10">
    <source>
        <dbReference type="Proteomes" id="UP000177215"/>
    </source>
</evidence>
<evidence type="ECO:0000256" key="1">
    <source>
        <dbReference type="ARBA" id="ARBA00012105"/>
    </source>
</evidence>